<keyword evidence="14" id="KW-1185">Reference proteome</keyword>
<evidence type="ECO:0000313" key="13">
    <source>
        <dbReference type="EMBL" id="TEY71804.1"/>
    </source>
</evidence>
<dbReference type="SUPFAM" id="SSF55979">
    <property type="entry name" value="DNA clamp"/>
    <property type="match status" value="1"/>
</dbReference>
<comment type="similarity">
    <text evidence="3">Belongs to the OST5 family.</text>
</comment>
<dbReference type="Pfam" id="PF05251">
    <property type="entry name" value="Ost5"/>
    <property type="match status" value="1"/>
</dbReference>
<dbReference type="OrthoDB" id="337581at2759"/>
<keyword evidence="10" id="KW-0539">Nucleus</keyword>
<dbReference type="GO" id="GO:0030896">
    <property type="term" value="C:checkpoint clamp complex"/>
    <property type="evidence" value="ECO:0007669"/>
    <property type="project" value="TreeGrafter"/>
</dbReference>
<accession>A0A4Y8D7I1</accession>
<evidence type="ECO:0000256" key="9">
    <source>
        <dbReference type="ARBA" id="ARBA00023204"/>
    </source>
</evidence>
<dbReference type="PRINTS" id="PR01245">
    <property type="entry name" value="RAD1REC1"/>
</dbReference>
<name>A0A4Y8D7I1_9HELO</name>
<protein>
    <submittedName>
        <fullName evidence="13">Uncharacterized protein</fullName>
    </submittedName>
</protein>
<proteinExistence type="inferred from homology"/>
<dbReference type="InterPro" id="IPR007915">
    <property type="entry name" value="TMEM258/Ost5"/>
</dbReference>
<dbReference type="AlphaFoldDB" id="A0A4Y8D7I1"/>
<dbReference type="PANTHER" id="PTHR10870">
    <property type="entry name" value="CELL CYCLE CHECKPOINT PROTEIN RAD1"/>
    <property type="match status" value="1"/>
</dbReference>
<keyword evidence="5 12" id="KW-0812">Transmembrane</keyword>
<evidence type="ECO:0000256" key="6">
    <source>
        <dbReference type="ARBA" id="ARBA00022763"/>
    </source>
</evidence>
<dbReference type="InterPro" id="IPR046938">
    <property type="entry name" value="DNA_clamp_sf"/>
</dbReference>
<evidence type="ECO:0000313" key="14">
    <source>
        <dbReference type="Proteomes" id="UP000297299"/>
    </source>
</evidence>
<keyword evidence="7 12" id="KW-1133">Transmembrane helix</keyword>
<evidence type="ECO:0000256" key="4">
    <source>
        <dbReference type="ARBA" id="ARBA00010991"/>
    </source>
</evidence>
<dbReference type="GO" id="GO:0006281">
    <property type="term" value="P:DNA repair"/>
    <property type="evidence" value="ECO:0007669"/>
    <property type="project" value="UniProtKB-KW"/>
</dbReference>
<sequence length="756" mass="84632">MESSLHGVWESAVGNPFIPTVGKDNQFSLGFSLLCIGVLLSGLFGLNRSALTLPLLGLPASAAIAFGSVYMICAFLLDKSSTNSLFIFTMSTPPVHEEQAVPIFKAVSSSARQLFQLLNTIRFATKVQVQISTEGIRFAVEESRVMQGIVFLDKALFTTFNCTLPESTPEENEEEDAPSNDLPAFQISLSALLEILQIFGAADATSRFSRPENEGYNSNIRPNRQNAFSNQALGMAGVCRFSYAGTGSPFSIILEEAGVTTTCNLNTYEPEDSEEIPFQRNAMQVKIITQARWLFDAIQELNNMTPTRLDILALPSNPYFSLSASGHLGSASVDFSKGRELLETFTVKERWSQSYRFDMVKAAGDAMRLASKVSVRGDEQGVLSLQFMVEVDGGGVSFVDFRFVPFIRGEEDEDDENSQEDEDDEFGEGGDDAYLVVFWVSSPSSIVKCIQLLQVGLDRTIIHLKALNLTIHPPHQNPKNAQPFHNKLEMEMTSDNALFAVCLTFPIFIATIIFICVKIEHGNDVVNAEAKGRKRIILQLLRLGPNRLRGICEGEGVEFMIRGEDEDENVTAVGVGEGENSRDELRIISEQISQDVRTQLRTELRLKMEGDVRRDVGRELKEEIREEMKRSGREVRLIAEAVADIWEEVRREVQQRLRCEMERDVRRVIDTEKRELEVKLRREMKMEERMAEVEKKVKTQTKEKDTEKGSGGGDGSEEFMMSKVTTQEENRDGIGSEEIMFSKTTTQSVVARTKTR</sequence>
<keyword evidence="6" id="KW-0227">DNA damage</keyword>
<feature type="compositionally biased region" description="Basic and acidic residues" evidence="11">
    <location>
        <begin position="691"/>
        <end position="708"/>
    </location>
</feature>
<dbReference type="GO" id="GO:0000077">
    <property type="term" value="P:DNA damage checkpoint signaling"/>
    <property type="evidence" value="ECO:0007669"/>
    <property type="project" value="InterPro"/>
</dbReference>
<dbReference type="FunFam" id="3.70.10.10:FF:000014">
    <property type="entry name" value="DNA repair protein Rad1, putative"/>
    <property type="match status" value="1"/>
</dbReference>
<evidence type="ECO:0000256" key="7">
    <source>
        <dbReference type="ARBA" id="ARBA00022989"/>
    </source>
</evidence>
<comment type="similarity">
    <text evidence="4">Belongs to the rad1 family.</text>
</comment>
<comment type="subcellular location">
    <subcellularLocation>
        <location evidence="2">Membrane</location>
        <topology evidence="2">Multi-pass membrane protein</topology>
    </subcellularLocation>
    <subcellularLocation>
        <location evidence="1">Nucleus</location>
    </subcellularLocation>
</comment>
<dbReference type="Gene3D" id="3.70.10.10">
    <property type="match status" value="1"/>
</dbReference>
<evidence type="ECO:0000256" key="11">
    <source>
        <dbReference type="SAM" id="MobiDB-lite"/>
    </source>
</evidence>
<feature type="transmembrane region" description="Helical" evidence="12">
    <location>
        <begin position="53"/>
        <end position="77"/>
    </location>
</feature>
<keyword evidence="8 12" id="KW-0472">Membrane</keyword>
<reference evidence="13 14" key="1">
    <citation type="submission" date="2017-11" db="EMBL/GenBank/DDBJ databases">
        <title>Comparative genomics of Botrytis spp.</title>
        <authorList>
            <person name="Valero-Jimenez C.A."/>
            <person name="Tapia P."/>
            <person name="Veloso J."/>
            <person name="Silva-Moreno E."/>
            <person name="Staats M."/>
            <person name="Valdes J.H."/>
            <person name="Van Kan J.A.L."/>
        </authorList>
    </citation>
    <scope>NUCLEOTIDE SEQUENCE [LARGE SCALE GENOMIC DNA]</scope>
    <source>
        <strain evidence="13 14">MUCL2830</strain>
    </source>
</reference>
<evidence type="ECO:0000256" key="10">
    <source>
        <dbReference type="ARBA" id="ARBA00023242"/>
    </source>
</evidence>
<evidence type="ECO:0000256" key="1">
    <source>
        <dbReference type="ARBA" id="ARBA00004123"/>
    </source>
</evidence>
<feature type="transmembrane region" description="Helical" evidence="12">
    <location>
        <begin position="27"/>
        <end position="46"/>
    </location>
</feature>
<dbReference type="CDD" id="cd00577">
    <property type="entry name" value="PCNA"/>
    <property type="match status" value="1"/>
</dbReference>
<dbReference type="GO" id="GO:0008250">
    <property type="term" value="C:oligosaccharyltransferase complex"/>
    <property type="evidence" value="ECO:0007669"/>
    <property type="project" value="InterPro"/>
</dbReference>
<keyword evidence="9" id="KW-0234">DNA repair</keyword>
<organism evidence="13 14">
    <name type="scientific">Botryotinia calthae</name>
    <dbReference type="NCBI Taxonomy" id="38488"/>
    <lineage>
        <taxon>Eukaryota</taxon>
        <taxon>Fungi</taxon>
        <taxon>Dikarya</taxon>
        <taxon>Ascomycota</taxon>
        <taxon>Pezizomycotina</taxon>
        <taxon>Leotiomycetes</taxon>
        <taxon>Helotiales</taxon>
        <taxon>Sclerotiniaceae</taxon>
        <taxon>Botryotinia</taxon>
    </lineage>
</organism>
<evidence type="ECO:0000256" key="2">
    <source>
        <dbReference type="ARBA" id="ARBA00004141"/>
    </source>
</evidence>
<feature type="region of interest" description="Disordered" evidence="11">
    <location>
        <begin position="691"/>
        <end position="756"/>
    </location>
</feature>
<dbReference type="STRING" id="38488.A0A4Y8D7I1"/>
<gene>
    <name evidence="13" type="ORF">BOTCAL_0086g00220</name>
</gene>
<evidence type="ECO:0000256" key="12">
    <source>
        <dbReference type="SAM" id="Phobius"/>
    </source>
</evidence>
<evidence type="ECO:0000256" key="3">
    <source>
        <dbReference type="ARBA" id="ARBA00009825"/>
    </source>
</evidence>
<dbReference type="EMBL" id="PHWZ01000086">
    <property type="protein sequence ID" value="TEY71804.1"/>
    <property type="molecule type" value="Genomic_DNA"/>
</dbReference>
<dbReference type="Pfam" id="PF02144">
    <property type="entry name" value="Rad1"/>
    <property type="match status" value="1"/>
</dbReference>
<dbReference type="Proteomes" id="UP000297299">
    <property type="component" value="Unassembled WGS sequence"/>
</dbReference>
<dbReference type="InterPro" id="IPR003021">
    <property type="entry name" value="Rad1_Rec1_Rad17"/>
</dbReference>
<evidence type="ECO:0000256" key="5">
    <source>
        <dbReference type="ARBA" id="ARBA00022692"/>
    </source>
</evidence>
<evidence type="ECO:0000256" key="8">
    <source>
        <dbReference type="ARBA" id="ARBA00023136"/>
    </source>
</evidence>
<dbReference type="PANTHER" id="PTHR10870:SF0">
    <property type="entry name" value="CELL CYCLE CHECKPOINT PROTEIN RAD1"/>
    <property type="match status" value="1"/>
</dbReference>
<feature type="transmembrane region" description="Helical" evidence="12">
    <location>
        <begin position="497"/>
        <end position="517"/>
    </location>
</feature>
<comment type="caution">
    <text evidence="13">The sequence shown here is derived from an EMBL/GenBank/DDBJ whole genome shotgun (WGS) entry which is preliminary data.</text>
</comment>